<dbReference type="EMBL" id="FNVD01000002">
    <property type="protein sequence ID" value="SEF58675.1"/>
    <property type="molecule type" value="Genomic_DNA"/>
</dbReference>
<protein>
    <submittedName>
        <fullName evidence="1">2-haloacid dehalogenase</fullName>
    </submittedName>
</protein>
<organism evidence="1 2">
    <name type="scientific">Jhaorihella thermophila</name>
    <dbReference type="NCBI Taxonomy" id="488547"/>
    <lineage>
        <taxon>Bacteria</taxon>
        <taxon>Pseudomonadati</taxon>
        <taxon>Pseudomonadota</taxon>
        <taxon>Alphaproteobacteria</taxon>
        <taxon>Rhodobacterales</taxon>
        <taxon>Paracoccaceae</taxon>
        <taxon>Jhaorihella</taxon>
    </lineage>
</organism>
<dbReference type="PRINTS" id="PR00413">
    <property type="entry name" value="HADHALOGNASE"/>
</dbReference>
<dbReference type="SFLD" id="SFLDG01129">
    <property type="entry name" value="C1.5:_HAD__Beta-PGM__Phosphata"/>
    <property type="match status" value="1"/>
</dbReference>
<dbReference type="Gene3D" id="3.40.50.1000">
    <property type="entry name" value="HAD superfamily/HAD-like"/>
    <property type="match status" value="1"/>
</dbReference>
<name>A0A1H5T791_9RHOB</name>
<dbReference type="InterPro" id="IPR036412">
    <property type="entry name" value="HAD-like_sf"/>
</dbReference>
<dbReference type="InterPro" id="IPR023214">
    <property type="entry name" value="HAD_sf"/>
</dbReference>
<sequence>MTVKAVIWDIGNVLIGWDPRRFYDARIGPDRRRALFAQVDLHGMNLRIDRGAPFRETVEALADAHPGWASEIRMWHDNWLEFTHPMPRSERLFEALRRRGVPVFALSNFGRGPFELARRRFPVLDRFDRVFLSGDLRAIKPEPEIYETLETGTGLPPDVLLFADDRPENIDTARARGWRTHLFDGPEGWAARLVAEGLLTEEDIA</sequence>
<evidence type="ECO:0000313" key="1">
    <source>
        <dbReference type="EMBL" id="SEF58675.1"/>
    </source>
</evidence>
<dbReference type="PANTHER" id="PTHR43611">
    <property type="entry name" value="ALPHA-D-GLUCOSE 1-PHOSPHATE PHOSPHATASE"/>
    <property type="match status" value="1"/>
</dbReference>
<dbReference type="PANTHER" id="PTHR43611:SF3">
    <property type="entry name" value="FLAVIN MONONUCLEOTIDE HYDROLASE 1, CHLOROPLATIC"/>
    <property type="match status" value="1"/>
</dbReference>
<proteinExistence type="predicted"/>
<reference evidence="1 2" key="1">
    <citation type="submission" date="2016-10" db="EMBL/GenBank/DDBJ databases">
        <authorList>
            <person name="de Groot N.N."/>
        </authorList>
    </citation>
    <scope>NUCLEOTIDE SEQUENCE [LARGE SCALE GENOMIC DNA]</scope>
    <source>
        <strain evidence="1 2">DSM 23413</strain>
    </source>
</reference>
<gene>
    <name evidence="1" type="ORF">SAMN05421751_102120</name>
</gene>
<dbReference type="SUPFAM" id="SSF56784">
    <property type="entry name" value="HAD-like"/>
    <property type="match status" value="1"/>
</dbReference>
<dbReference type="Pfam" id="PF00702">
    <property type="entry name" value="Hydrolase"/>
    <property type="match status" value="1"/>
</dbReference>
<dbReference type="InterPro" id="IPR023198">
    <property type="entry name" value="PGP-like_dom2"/>
</dbReference>
<dbReference type="NCBIfam" id="TIGR01509">
    <property type="entry name" value="HAD-SF-IA-v3"/>
    <property type="match status" value="1"/>
</dbReference>
<dbReference type="AlphaFoldDB" id="A0A1H5T791"/>
<evidence type="ECO:0000313" key="2">
    <source>
        <dbReference type="Proteomes" id="UP000236742"/>
    </source>
</evidence>
<keyword evidence="2" id="KW-1185">Reference proteome</keyword>
<dbReference type="OrthoDB" id="9807742at2"/>
<dbReference type="RefSeq" id="WP_104006973.1">
    <property type="nucleotide sequence ID" value="NZ_FNVD01000002.1"/>
</dbReference>
<dbReference type="Gene3D" id="1.10.150.240">
    <property type="entry name" value="Putative phosphatase, domain 2"/>
    <property type="match status" value="1"/>
</dbReference>
<dbReference type="SFLD" id="SFLDS00003">
    <property type="entry name" value="Haloacid_Dehalogenase"/>
    <property type="match status" value="1"/>
</dbReference>
<dbReference type="CDD" id="cd02603">
    <property type="entry name" value="HAD_sEH-N_like"/>
    <property type="match status" value="1"/>
</dbReference>
<accession>A0A1H5T791</accession>
<dbReference type="InterPro" id="IPR006439">
    <property type="entry name" value="HAD-SF_hydro_IA"/>
</dbReference>
<dbReference type="Proteomes" id="UP000236742">
    <property type="component" value="Unassembled WGS sequence"/>
</dbReference>